<evidence type="ECO:0000256" key="10">
    <source>
        <dbReference type="PIRSR" id="PIRSR500134-2"/>
    </source>
</evidence>
<dbReference type="InterPro" id="IPR014026">
    <property type="entry name" value="UDP-Glc/GDP-Man_DH_dimer"/>
</dbReference>
<feature type="binding site" evidence="10">
    <location>
        <position position="312"/>
    </location>
    <ligand>
        <name>substrate</name>
    </ligand>
</feature>
<evidence type="ECO:0000256" key="11">
    <source>
        <dbReference type="PIRSR" id="PIRSR500134-3"/>
    </source>
</evidence>
<dbReference type="HOGENOM" id="CLU_023810_2_0_9"/>
<dbReference type="SMART" id="SM00984">
    <property type="entry name" value="UDPG_MGDP_dh_C"/>
    <property type="match status" value="1"/>
</dbReference>
<dbReference type="InterPro" id="IPR028357">
    <property type="entry name" value="UDPglc_DH_bac"/>
</dbReference>
<dbReference type="InterPro" id="IPR001732">
    <property type="entry name" value="UDP-Glc/GDP-Man_DH_N"/>
</dbReference>
<comment type="pathway">
    <text evidence="1">Nucleotide-sugar biosynthesis; UDP-alpha-D-glucuronate biosynthesis; UDP-alpha-D-glucuronate from UDP-alpha-D-glucose: step 1/1.</text>
</comment>
<dbReference type="AlphaFoldDB" id="H1D363"/>
<evidence type="ECO:0000256" key="7">
    <source>
        <dbReference type="ARBA" id="ARBA00047473"/>
    </source>
</evidence>
<dbReference type="GO" id="GO:0006065">
    <property type="term" value="P:UDP-glucuronate biosynthetic process"/>
    <property type="evidence" value="ECO:0007669"/>
    <property type="project" value="UniProtKB-UniPathway"/>
</dbReference>
<dbReference type="InterPro" id="IPR013328">
    <property type="entry name" value="6PGD_dom2"/>
</dbReference>
<dbReference type="PATRIC" id="fig|742743.3.peg.2073"/>
<dbReference type="NCBIfam" id="TIGR03026">
    <property type="entry name" value="NDP-sugDHase"/>
    <property type="match status" value="1"/>
</dbReference>
<feature type="binding site" evidence="10">
    <location>
        <position position="313"/>
    </location>
    <ligand>
        <name>substrate</name>
    </ligand>
</feature>
<feature type="binding site" evidence="11">
    <location>
        <position position="83"/>
    </location>
    <ligand>
        <name>NAD(+)</name>
        <dbReference type="ChEBI" id="CHEBI:57540"/>
    </ligand>
</feature>
<dbReference type="PIRSF" id="PIRSF500134">
    <property type="entry name" value="UDPglc_DH_bac"/>
    <property type="match status" value="1"/>
</dbReference>
<evidence type="ECO:0000256" key="5">
    <source>
        <dbReference type="ARBA" id="ARBA00023002"/>
    </source>
</evidence>
<evidence type="ECO:0000256" key="9">
    <source>
        <dbReference type="PIRSR" id="PIRSR500134-1"/>
    </source>
</evidence>
<keyword evidence="5 8" id="KW-0560">Oxidoreductase</keyword>
<dbReference type="EMBL" id="ADLT01000076">
    <property type="protein sequence ID" value="EHO62036.1"/>
    <property type="molecule type" value="Genomic_DNA"/>
</dbReference>
<dbReference type="SUPFAM" id="SSF51735">
    <property type="entry name" value="NAD(P)-binding Rossmann-fold domains"/>
    <property type="match status" value="1"/>
</dbReference>
<dbReference type="Gene3D" id="3.40.50.720">
    <property type="entry name" value="NAD(P)-binding Rossmann-like Domain"/>
    <property type="match status" value="2"/>
</dbReference>
<feature type="binding site" evidence="11">
    <location>
        <position position="34"/>
    </location>
    <ligand>
        <name>NAD(+)</name>
        <dbReference type="ChEBI" id="CHEBI:57540"/>
    </ligand>
</feature>
<dbReference type="SUPFAM" id="SSF52413">
    <property type="entry name" value="UDP-glucose/GDP-mannose dehydrogenase C-terminal domain"/>
    <property type="match status" value="1"/>
</dbReference>
<evidence type="ECO:0000256" key="3">
    <source>
        <dbReference type="ARBA" id="ARBA00012954"/>
    </source>
</evidence>
<dbReference type="SUPFAM" id="SSF48179">
    <property type="entry name" value="6-phosphogluconate dehydrogenase C-terminal domain-like"/>
    <property type="match status" value="1"/>
</dbReference>
<dbReference type="Pfam" id="PF00984">
    <property type="entry name" value="UDPG_MGDP_dh"/>
    <property type="match status" value="1"/>
</dbReference>
<evidence type="ECO:0000259" key="12">
    <source>
        <dbReference type="SMART" id="SM00984"/>
    </source>
</evidence>
<comment type="caution">
    <text evidence="13">The sequence shown here is derived from an EMBL/GenBank/DDBJ whole genome shotgun (WGS) entry which is preliminary data.</text>
</comment>
<feature type="binding site" evidence="11">
    <location>
        <position position="320"/>
    </location>
    <ligand>
        <name>NAD(+)</name>
        <dbReference type="ChEBI" id="CHEBI:57540"/>
    </ligand>
</feature>
<dbReference type="Pfam" id="PF03721">
    <property type="entry name" value="UDPG_MGDP_dh_N"/>
    <property type="match status" value="1"/>
</dbReference>
<evidence type="ECO:0000313" key="13">
    <source>
        <dbReference type="EMBL" id="EHO62036.1"/>
    </source>
</evidence>
<feature type="binding site" evidence="11">
    <location>
        <position position="145"/>
    </location>
    <ligand>
        <name>NAD(+)</name>
        <dbReference type="ChEBI" id="CHEBI:57540"/>
    </ligand>
</feature>
<feature type="binding site" evidence="10">
    <location>
        <position position="203"/>
    </location>
    <ligand>
        <name>substrate</name>
    </ligand>
</feature>
<feature type="binding site" evidence="11">
    <location>
        <position position="262"/>
    </location>
    <ligand>
        <name>NAD(+)</name>
        <dbReference type="ChEBI" id="CHEBI:57540"/>
    </ligand>
</feature>
<dbReference type="STRING" id="742743.HMPREF9453_02051"/>
<feature type="binding site" evidence="10">
    <location>
        <position position="256"/>
    </location>
    <ligand>
        <name>substrate</name>
    </ligand>
</feature>
<dbReference type="PANTHER" id="PTHR43750">
    <property type="entry name" value="UDP-GLUCOSE 6-DEHYDROGENASE TUAD"/>
    <property type="match status" value="1"/>
</dbReference>
<dbReference type="EC" id="1.1.1.22" evidence="3 8"/>
<dbReference type="Pfam" id="PF03720">
    <property type="entry name" value="UDPG_MGDP_dh_C"/>
    <property type="match status" value="1"/>
</dbReference>
<dbReference type="Proteomes" id="UP000003277">
    <property type="component" value="Unassembled WGS sequence"/>
</dbReference>
<dbReference type="GO" id="GO:0051287">
    <property type="term" value="F:NAD binding"/>
    <property type="evidence" value="ECO:0007669"/>
    <property type="project" value="InterPro"/>
</dbReference>
<evidence type="ECO:0000256" key="6">
    <source>
        <dbReference type="ARBA" id="ARBA00023027"/>
    </source>
</evidence>
<feature type="binding site" evidence="10">
    <location>
        <begin position="142"/>
        <end position="145"/>
    </location>
    <ligand>
        <name>substrate</name>
    </ligand>
</feature>
<feature type="domain" description="UDP-glucose/GDP-mannose dehydrogenase C-terminal" evidence="12">
    <location>
        <begin position="306"/>
        <end position="393"/>
    </location>
</feature>
<dbReference type="GO" id="GO:0003979">
    <property type="term" value="F:UDP-glucose 6-dehydrogenase activity"/>
    <property type="evidence" value="ECO:0007669"/>
    <property type="project" value="UniProtKB-EC"/>
</dbReference>
<dbReference type="InterPro" id="IPR017476">
    <property type="entry name" value="UDP-Glc/GDP-Man"/>
</dbReference>
<evidence type="ECO:0000256" key="4">
    <source>
        <dbReference type="ARBA" id="ARBA00015132"/>
    </source>
</evidence>
<keyword evidence="14" id="KW-1185">Reference proteome</keyword>
<reference evidence="13 14" key="1">
    <citation type="submission" date="2011-11" db="EMBL/GenBank/DDBJ databases">
        <title>The Genome Sequence of Dialister succinatiphilus YIT 11850.</title>
        <authorList>
            <consortium name="The Broad Institute Genome Sequencing Platform"/>
            <person name="Earl A."/>
            <person name="Ward D."/>
            <person name="Feldgarden M."/>
            <person name="Gevers D."/>
            <person name="Morotomi M."/>
            <person name="Young S.K."/>
            <person name="Zeng Q."/>
            <person name="Gargeya S."/>
            <person name="Fitzgerald M."/>
            <person name="Haas B."/>
            <person name="Abouelleil A."/>
            <person name="Alvarado L."/>
            <person name="Arachchi H.M."/>
            <person name="Berlin A."/>
            <person name="Brown A."/>
            <person name="Chapman S.B."/>
            <person name="Dunbar C."/>
            <person name="Gearin G."/>
            <person name="Goldberg J."/>
            <person name="Griggs A."/>
            <person name="Gujja S."/>
            <person name="Heiman D."/>
            <person name="Howarth C."/>
            <person name="Lui A."/>
            <person name="MacDonald P.J.P."/>
            <person name="Montmayeur A."/>
            <person name="Murphy C."/>
            <person name="Neiman D."/>
            <person name="Pearson M."/>
            <person name="Priest M."/>
            <person name="Roberts A."/>
            <person name="Saif S."/>
            <person name="Shea T."/>
            <person name="Sisk P."/>
            <person name="Stolte C."/>
            <person name="Sykes S."/>
            <person name="Wortman J."/>
            <person name="Nusbaum C."/>
            <person name="Birren B."/>
        </authorList>
    </citation>
    <scope>NUCLEOTIDE SEQUENCE [LARGE SCALE GENOMIC DNA]</scope>
    <source>
        <strain evidence="13 14">YIT 11850</strain>
    </source>
</reference>
<evidence type="ECO:0000256" key="1">
    <source>
        <dbReference type="ARBA" id="ARBA00004701"/>
    </source>
</evidence>
<keyword evidence="6 8" id="KW-0520">NAD</keyword>
<sequence>MKIAIAGTGYVGLSNAILLAQHHEVTAVDVIPEKVDMVNRRESPIADAYIEDYLKHKNLSLTATLDGDSAYREAELIIIAAPTNYDDVTGHFDTRAVESILSQIQRVKSKALVIIKSTIPIGYTQKISERYPTLSILFAPEFLREGKALYDNLYPSRIIVGIPKGKESLLPGARLFASLMQEGAIKEEIPVLITGSSEAESIKLFSNTFLAIRVAYFNEIDTYAEEKGLHTADIIKGMGYDPRIGDFYNNPSFGYGGYCLPKDTKQLLANYRDVPETMIRAVVEANETRKQYIADHIASLSPKRVGIYRLTMKSGSDNFRSSAIQGIIERLKEKGIDLIIYEPTLDKDTFEGVPVTHDLESFRETSDIILANRVSEDLLPVKDKVYTRDLFSRD</sequence>
<comment type="catalytic activity">
    <reaction evidence="7 8">
        <text>UDP-alpha-D-glucose + 2 NAD(+) + H2O = UDP-alpha-D-glucuronate + 2 NADH + 3 H(+)</text>
        <dbReference type="Rhea" id="RHEA:23596"/>
        <dbReference type="ChEBI" id="CHEBI:15377"/>
        <dbReference type="ChEBI" id="CHEBI:15378"/>
        <dbReference type="ChEBI" id="CHEBI:57540"/>
        <dbReference type="ChEBI" id="CHEBI:57945"/>
        <dbReference type="ChEBI" id="CHEBI:58052"/>
        <dbReference type="ChEBI" id="CHEBI:58885"/>
        <dbReference type="EC" id="1.1.1.22"/>
    </reaction>
</comment>
<gene>
    <name evidence="13" type="ORF">HMPREF9453_02051</name>
</gene>
<evidence type="ECO:0000256" key="8">
    <source>
        <dbReference type="PIRNR" id="PIRNR000124"/>
    </source>
</evidence>
<dbReference type="InterPro" id="IPR008927">
    <property type="entry name" value="6-PGluconate_DH-like_C_sf"/>
</dbReference>
<feature type="binding site" evidence="11">
    <location>
        <position position="118"/>
    </location>
    <ligand>
        <name>NAD(+)</name>
        <dbReference type="ChEBI" id="CHEBI:57540"/>
    </ligand>
</feature>
<accession>H1D363</accession>
<proteinExistence type="inferred from homology"/>
<dbReference type="UniPathway" id="UPA00038">
    <property type="reaction ID" value="UER00491"/>
</dbReference>
<evidence type="ECO:0000256" key="2">
    <source>
        <dbReference type="ARBA" id="ARBA00006601"/>
    </source>
</evidence>
<dbReference type="InterPro" id="IPR036220">
    <property type="entry name" value="UDP-Glc/GDP-Man_DH_C_sf"/>
</dbReference>
<organism evidence="13 14">
    <name type="scientific">Dialister succinatiphilus YIT 11850</name>
    <dbReference type="NCBI Taxonomy" id="742743"/>
    <lineage>
        <taxon>Bacteria</taxon>
        <taxon>Bacillati</taxon>
        <taxon>Bacillota</taxon>
        <taxon>Negativicutes</taxon>
        <taxon>Veillonellales</taxon>
        <taxon>Veillonellaceae</taxon>
        <taxon>Dialister</taxon>
    </lineage>
</organism>
<dbReference type="InterPro" id="IPR036291">
    <property type="entry name" value="NAD(P)-bd_dom_sf"/>
</dbReference>
<name>H1D363_9FIRM</name>
<dbReference type="PANTHER" id="PTHR43750:SF2">
    <property type="entry name" value="UDP-GLUCOSE 6-DEHYDROGENASE"/>
    <property type="match status" value="1"/>
</dbReference>
<protein>
    <recommendedName>
        <fullName evidence="4 8">UDP-glucose 6-dehydrogenase</fullName>
        <ecNumber evidence="3 8">1.1.1.22</ecNumber>
    </recommendedName>
</protein>
<feature type="active site" description="Nucleophile" evidence="9">
    <location>
        <position position="259"/>
    </location>
</feature>
<dbReference type="PIRSF" id="PIRSF000124">
    <property type="entry name" value="UDPglc_GDPman_dh"/>
    <property type="match status" value="1"/>
</dbReference>
<evidence type="ECO:0000313" key="14">
    <source>
        <dbReference type="Proteomes" id="UP000003277"/>
    </source>
</evidence>
<dbReference type="Gene3D" id="1.10.1040.10">
    <property type="entry name" value="N-(1-d-carboxylethyl)-l-norvaline Dehydrogenase, domain 2"/>
    <property type="match status" value="1"/>
</dbReference>
<dbReference type="eggNOG" id="COG1004">
    <property type="taxonomic scope" value="Bacteria"/>
</dbReference>
<feature type="binding site" evidence="10">
    <location>
        <begin position="248"/>
        <end position="252"/>
    </location>
    <ligand>
        <name>substrate</name>
    </ligand>
</feature>
<dbReference type="InterPro" id="IPR014027">
    <property type="entry name" value="UDP-Glc/GDP-Man_DH_C"/>
</dbReference>
<dbReference type="GO" id="GO:0000271">
    <property type="term" value="P:polysaccharide biosynthetic process"/>
    <property type="evidence" value="ECO:0007669"/>
    <property type="project" value="InterPro"/>
</dbReference>
<feature type="binding site" evidence="11">
    <location>
        <position position="29"/>
    </location>
    <ligand>
        <name>NAD(+)</name>
        <dbReference type="ChEBI" id="CHEBI:57540"/>
    </ligand>
</feature>
<dbReference type="OrthoDB" id="9803238at2"/>
<feature type="binding site" evidence="10">
    <location>
        <position position="394"/>
    </location>
    <ligand>
        <name>substrate</name>
    </ligand>
</feature>
<comment type="similarity">
    <text evidence="2 8">Belongs to the UDP-glucose/GDP-mannose dehydrogenase family.</text>
</comment>
<dbReference type="RefSeq" id="WP_008860542.1">
    <property type="nucleotide sequence ID" value="NZ_JH591190.1"/>
</dbReference>